<evidence type="ECO:0000256" key="2">
    <source>
        <dbReference type="ARBA" id="ARBA00023204"/>
    </source>
</evidence>
<protein>
    <submittedName>
        <fullName evidence="3">DNA-3-methyladenine glycosylase 2 family protein</fullName>
    </submittedName>
</protein>
<dbReference type="GO" id="GO:0043916">
    <property type="term" value="F:DNA-7-methylguanine glycosylase activity"/>
    <property type="evidence" value="ECO:0007669"/>
    <property type="project" value="TreeGrafter"/>
</dbReference>
<dbReference type="GO" id="GO:0006307">
    <property type="term" value="P:DNA alkylation repair"/>
    <property type="evidence" value="ECO:0007669"/>
    <property type="project" value="TreeGrafter"/>
</dbReference>
<gene>
    <name evidence="3" type="ORF">EHW97_12525</name>
</gene>
<dbReference type="GO" id="GO:0032131">
    <property type="term" value="F:alkylated DNA binding"/>
    <property type="evidence" value="ECO:0007669"/>
    <property type="project" value="TreeGrafter"/>
</dbReference>
<dbReference type="OrthoDB" id="5501430at2"/>
<dbReference type="InterPro" id="IPR051912">
    <property type="entry name" value="Alkylbase_DNA_Glycosylase/TA"/>
</dbReference>
<proteinExistence type="predicted"/>
<dbReference type="SUPFAM" id="SSF48150">
    <property type="entry name" value="DNA-glycosylase"/>
    <property type="match status" value="1"/>
</dbReference>
<organism evidence="3 4">
    <name type="scientific">Aeromicrobium camelliae</name>
    <dbReference type="NCBI Taxonomy" id="1538144"/>
    <lineage>
        <taxon>Bacteria</taxon>
        <taxon>Bacillati</taxon>
        <taxon>Actinomycetota</taxon>
        <taxon>Actinomycetes</taxon>
        <taxon>Propionibacteriales</taxon>
        <taxon>Nocardioidaceae</taxon>
        <taxon>Aeromicrobium</taxon>
    </lineage>
</organism>
<dbReference type="PANTHER" id="PTHR43003:SF6">
    <property type="entry name" value="DNA GLYCOSYLASE"/>
    <property type="match status" value="1"/>
</dbReference>
<dbReference type="RefSeq" id="WP_124237511.1">
    <property type="nucleotide sequence ID" value="NZ_JBHUFI010000002.1"/>
</dbReference>
<sequence>MNGDVTTTVDLPGPYHLHRSLAMLRRGPGDPALRFDTTGAWRATLTPDGPASLRLTPLAADRVGVAAWGPGAEWAVRQAPRLLGYEDRPDEFRPDLAWLADLHRRTPGLRLPRTDRVLEALIPAILEQKVLGVDAFAAWRRLLQQHGDPAPGPVPPGLRVPLSAERWARLAVWDWHRAGVTPERYRTAQAVARIGDRWEHLSPDRLRAALRAAPGVGPWTVAETLMRARGDADAVPWGDYHLGRIVGTAFLGRILDDDAEVAKLLAPFAPHRYRALRLLTLHTRVERRGPRRSRVDVRRW</sequence>
<keyword evidence="1" id="KW-0227">DNA damage</keyword>
<evidence type="ECO:0000256" key="1">
    <source>
        <dbReference type="ARBA" id="ARBA00022763"/>
    </source>
</evidence>
<evidence type="ECO:0000313" key="3">
    <source>
        <dbReference type="EMBL" id="RQN02705.1"/>
    </source>
</evidence>
<keyword evidence="4" id="KW-1185">Reference proteome</keyword>
<dbReference type="GO" id="GO:0032993">
    <property type="term" value="C:protein-DNA complex"/>
    <property type="evidence" value="ECO:0007669"/>
    <property type="project" value="TreeGrafter"/>
</dbReference>
<dbReference type="Gene3D" id="1.10.340.30">
    <property type="entry name" value="Hypothetical protein, domain 2"/>
    <property type="match status" value="1"/>
</dbReference>
<evidence type="ECO:0000313" key="4">
    <source>
        <dbReference type="Proteomes" id="UP000275225"/>
    </source>
</evidence>
<comment type="caution">
    <text evidence="3">The sequence shown here is derived from an EMBL/GenBank/DDBJ whole genome shotgun (WGS) entry which is preliminary data.</text>
</comment>
<dbReference type="PANTHER" id="PTHR43003">
    <property type="entry name" value="DNA-3-METHYLADENINE GLYCOSYLASE"/>
    <property type="match status" value="1"/>
</dbReference>
<dbReference type="InterPro" id="IPR011257">
    <property type="entry name" value="DNA_glycosylase"/>
</dbReference>
<reference evidence="3 4" key="1">
    <citation type="submission" date="2018-11" db="EMBL/GenBank/DDBJ databases">
        <authorList>
            <person name="Li F."/>
        </authorList>
    </citation>
    <scope>NUCLEOTIDE SEQUENCE [LARGE SCALE GENOMIC DNA]</scope>
    <source>
        <strain evidence="3 4">YS17T</strain>
    </source>
</reference>
<dbReference type="EMBL" id="RQJX01000018">
    <property type="protein sequence ID" value="RQN02705.1"/>
    <property type="molecule type" value="Genomic_DNA"/>
</dbReference>
<dbReference type="GO" id="GO:0005737">
    <property type="term" value="C:cytoplasm"/>
    <property type="evidence" value="ECO:0007669"/>
    <property type="project" value="TreeGrafter"/>
</dbReference>
<keyword evidence="2" id="KW-0234">DNA repair</keyword>
<dbReference type="GO" id="GO:0006285">
    <property type="term" value="P:base-excision repair, AP site formation"/>
    <property type="evidence" value="ECO:0007669"/>
    <property type="project" value="TreeGrafter"/>
</dbReference>
<dbReference type="GO" id="GO:0008725">
    <property type="term" value="F:DNA-3-methyladenine glycosylase activity"/>
    <property type="evidence" value="ECO:0007669"/>
    <property type="project" value="TreeGrafter"/>
</dbReference>
<accession>A0A3N6WLQ5</accession>
<dbReference type="Proteomes" id="UP000275225">
    <property type="component" value="Unassembled WGS sequence"/>
</dbReference>
<dbReference type="AlphaFoldDB" id="A0A3N6WLQ5"/>
<name>A0A3N6WLQ5_9ACTN</name>